<dbReference type="GO" id="GO:0030544">
    <property type="term" value="F:Hsp70 protein binding"/>
    <property type="evidence" value="ECO:0007669"/>
    <property type="project" value="InterPro"/>
</dbReference>
<dbReference type="AlphaFoldDB" id="A0A8X7CAQ6"/>
<keyword evidence="3" id="KW-0863">Zinc-finger</keyword>
<proteinExistence type="predicted"/>
<dbReference type="GO" id="GO:0006457">
    <property type="term" value="P:protein folding"/>
    <property type="evidence" value="ECO:0007669"/>
    <property type="project" value="InterPro"/>
</dbReference>
<name>A0A8X7CAQ6_9ARAC</name>
<feature type="domain" description="Chaperone DnaJ C-terminal" evidence="6">
    <location>
        <begin position="13"/>
        <end position="128"/>
    </location>
</feature>
<dbReference type="InterPro" id="IPR002939">
    <property type="entry name" value="DnaJ_C"/>
</dbReference>
<protein>
    <submittedName>
        <fullName evidence="7">DnaJ homolog subfamily A member 1</fullName>
    </submittedName>
</protein>
<evidence type="ECO:0000256" key="3">
    <source>
        <dbReference type="ARBA" id="ARBA00022771"/>
    </source>
</evidence>
<dbReference type="Pfam" id="PF01556">
    <property type="entry name" value="DnaJ_C"/>
    <property type="match status" value="1"/>
</dbReference>
<dbReference type="SUPFAM" id="SSF49493">
    <property type="entry name" value="HSP40/DnaJ peptide-binding domain"/>
    <property type="match status" value="2"/>
</dbReference>
<dbReference type="FunFam" id="2.60.260.20:FF:000003">
    <property type="entry name" value="DnaJ subfamily A member 2"/>
    <property type="match status" value="1"/>
</dbReference>
<keyword evidence="2" id="KW-0677">Repeat</keyword>
<keyword evidence="8" id="KW-1185">Reference proteome</keyword>
<gene>
    <name evidence="7" type="primary">DNAJA1</name>
    <name evidence="7" type="ORF">TNIN_146051</name>
</gene>
<dbReference type="PANTHER" id="PTHR43888">
    <property type="entry name" value="DNAJ-LIKE-2, ISOFORM A-RELATED"/>
    <property type="match status" value="1"/>
</dbReference>
<reference evidence="7" key="1">
    <citation type="submission" date="2020-08" db="EMBL/GenBank/DDBJ databases">
        <title>Multicomponent nature underlies the extraordinary mechanical properties of spider dragline silk.</title>
        <authorList>
            <person name="Kono N."/>
            <person name="Nakamura H."/>
            <person name="Mori M."/>
            <person name="Yoshida Y."/>
            <person name="Ohtoshi R."/>
            <person name="Malay A.D."/>
            <person name="Moran D.A.P."/>
            <person name="Tomita M."/>
            <person name="Numata K."/>
            <person name="Arakawa K."/>
        </authorList>
    </citation>
    <scope>NUCLEOTIDE SEQUENCE</scope>
</reference>
<dbReference type="Proteomes" id="UP000886998">
    <property type="component" value="Unassembled WGS sequence"/>
</dbReference>
<evidence type="ECO:0000313" key="7">
    <source>
        <dbReference type="EMBL" id="GFY62448.1"/>
    </source>
</evidence>
<dbReference type="GO" id="GO:0008270">
    <property type="term" value="F:zinc ion binding"/>
    <property type="evidence" value="ECO:0007669"/>
    <property type="project" value="UniProtKB-KW"/>
</dbReference>
<dbReference type="Gene3D" id="2.60.260.20">
    <property type="entry name" value="Urease metallochaperone UreE, N-terminal domain"/>
    <property type="match status" value="2"/>
</dbReference>
<comment type="caution">
    <text evidence="7">The sequence shown here is derived from an EMBL/GenBank/DDBJ whole genome shotgun (WGS) entry which is preliminary data.</text>
</comment>
<dbReference type="OrthoDB" id="550424at2759"/>
<dbReference type="CDD" id="cd10747">
    <property type="entry name" value="DnaJ_C"/>
    <property type="match status" value="1"/>
</dbReference>
<feature type="region of interest" description="Disordered" evidence="5">
    <location>
        <begin position="158"/>
        <end position="197"/>
    </location>
</feature>
<dbReference type="InterPro" id="IPR044713">
    <property type="entry name" value="DNJA1/2-like"/>
</dbReference>
<keyword evidence="1" id="KW-0479">Metal-binding</keyword>
<evidence type="ECO:0000313" key="8">
    <source>
        <dbReference type="Proteomes" id="UP000886998"/>
    </source>
</evidence>
<evidence type="ECO:0000256" key="5">
    <source>
        <dbReference type="SAM" id="MobiDB-lite"/>
    </source>
</evidence>
<evidence type="ECO:0000256" key="4">
    <source>
        <dbReference type="ARBA" id="ARBA00022833"/>
    </source>
</evidence>
<accession>A0A8X7CAQ6</accession>
<evidence type="ECO:0000256" key="1">
    <source>
        <dbReference type="ARBA" id="ARBA00022723"/>
    </source>
</evidence>
<organism evidence="7 8">
    <name type="scientific">Trichonephila inaurata madagascariensis</name>
    <dbReference type="NCBI Taxonomy" id="2747483"/>
    <lineage>
        <taxon>Eukaryota</taxon>
        <taxon>Metazoa</taxon>
        <taxon>Ecdysozoa</taxon>
        <taxon>Arthropoda</taxon>
        <taxon>Chelicerata</taxon>
        <taxon>Arachnida</taxon>
        <taxon>Araneae</taxon>
        <taxon>Araneomorphae</taxon>
        <taxon>Entelegynae</taxon>
        <taxon>Araneoidea</taxon>
        <taxon>Nephilidae</taxon>
        <taxon>Trichonephila</taxon>
        <taxon>Trichonephila inaurata</taxon>
    </lineage>
</organism>
<dbReference type="GO" id="GO:0051082">
    <property type="term" value="F:unfolded protein binding"/>
    <property type="evidence" value="ECO:0007669"/>
    <property type="project" value="InterPro"/>
</dbReference>
<evidence type="ECO:0000259" key="6">
    <source>
        <dbReference type="Pfam" id="PF01556"/>
    </source>
</evidence>
<evidence type="ECO:0000256" key="2">
    <source>
        <dbReference type="ARBA" id="ARBA00022737"/>
    </source>
</evidence>
<keyword evidence="4" id="KW-0862">Zinc</keyword>
<dbReference type="EMBL" id="BMAV01014227">
    <property type="protein sequence ID" value="GFY62448.1"/>
    <property type="molecule type" value="Genomic_DNA"/>
</dbReference>
<dbReference type="InterPro" id="IPR008971">
    <property type="entry name" value="HSP40/DnaJ_pept-bd"/>
</dbReference>
<sequence>MIYGLSAPSFSTTGMEDGHRITFSGEGDQEPGLEPGDIVIVLDEKEHALFKRRGSDLIMRMELTLVEALCGFQRIIRTPDNRELVITCLPGEVIHNQSLKCILNEGMPQYKNPFEKGKLIIQFVVNFPDQLSETAITQIEAILPPRPEYIIPDNADEAPLLDLTPDQDSRNQRYNRQAYEEDDERYGGPRGVQCQTN</sequence>